<dbReference type="GO" id="GO:0032051">
    <property type="term" value="F:clathrin light chain binding"/>
    <property type="evidence" value="ECO:0007669"/>
    <property type="project" value="TreeGrafter"/>
</dbReference>
<dbReference type="GO" id="GO:0030136">
    <property type="term" value="C:clathrin-coated vesicle"/>
    <property type="evidence" value="ECO:0007669"/>
    <property type="project" value="TreeGrafter"/>
</dbReference>
<dbReference type="PANTHER" id="PTHR10407:SF15">
    <property type="entry name" value="HUNTINGTIN INTERACTING PROTEIN 1"/>
    <property type="match status" value="1"/>
</dbReference>
<keyword evidence="4" id="KW-0009">Actin-binding</keyword>
<name>A0A3B0JSF0_DROGU</name>
<comment type="subcellular location">
    <subcellularLocation>
        <location evidence="1">Cytoplasm</location>
    </subcellularLocation>
</comment>
<dbReference type="Gene3D" id="1.25.40.90">
    <property type="match status" value="1"/>
</dbReference>
<keyword evidence="5" id="KW-0175">Coiled coil</keyword>
<dbReference type="InterPro" id="IPR011417">
    <property type="entry name" value="ANTH_dom"/>
</dbReference>
<evidence type="ECO:0000313" key="8">
    <source>
        <dbReference type="EMBL" id="SPP85044.1"/>
    </source>
</evidence>
<feature type="coiled-coil region" evidence="5">
    <location>
        <begin position="307"/>
        <end position="348"/>
    </location>
</feature>
<dbReference type="GO" id="GO:0007015">
    <property type="term" value="P:actin filament organization"/>
    <property type="evidence" value="ECO:0007669"/>
    <property type="project" value="TreeGrafter"/>
</dbReference>
<dbReference type="PROSITE" id="PS50942">
    <property type="entry name" value="ENTH"/>
    <property type="match status" value="1"/>
</dbReference>
<evidence type="ECO:0000256" key="4">
    <source>
        <dbReference type="ARBA" id="ARBA00023203"/>
    </source>
</evidence>
<evidence type="ECO:0000256" key="5">
    <source>
        <dbReference type="SAM" id="Coils"/>
    </source>
</evidence>
<sequence>MSTLAEKDFYQLTVSTNKALNGIEAPLKIKHARSIIIMIHKTKEAKSFWNTISRQSLMQSRFTAWKFCHLLHKVLREGHPCAIKHSQSHRKMILEVGKMWGLLQDDIGLCINAYCKLLVTKLNFHEKNPFPGTLIVSFKELSKAADRDLNYFFQLCVEIFDYLEDIIALQLQIFASINTYRMSSMTQQGQCRLAPMICLIQDSNALYDNSVRIMFKLHENLPNDVLSGHRDRFNVLFLKLKDFYENVRPLQYFKSLISVPELPASSPNFRSQVDFSSYIPPVVYVQPEPEPVVEDLVETSSPSEPDYSQTQQQLNTLESIVNEKEATIEELKFRLNSLQQNFDELGQSYQREVTEMQKTNALLSNDLLISREMCENIRMQNDDLEAQLNQNPMLIQKVMEEEEKQKQSSEKFNKLKTLYTQIRDEHIKLLREQSESTKVLNKEKQTNSELLLQTKVLNNEILKIKGDVEEKNKINFDLLQQIEDQKDQLSQLESVRNEIKEQFDNVVKQKEIQELDSISTSERLSENSVVIEKLNETLREAEEKASLAENQIVKKNEELQRHLKAHETEKETLLALNEQLKLEHKTTFEAQKEELQQTINSLNQKETSLQELTEALALLKQEFSSVAKQKEIQEQDSISTSARLTENSLVIEKLNSSLNEANEKVSLAEERIIQKTEELQKQLKAHETEKETLLAQNEQLKLEHKTTFEAQREELQQTINNLNQKETSLQETTGALALLKQEKLAVTQQYEDLQGKHAALEENFQQTTKQVDSITESYQNCHSNLNDVRKLVVQTVKDICSAKLSDSAEQPLDAIPKITTEIDGLIVRFISTPELQKAKSIEGLQAAMYFGYTFIKLYDQCDVIYKSTTEIETGQDILTKASSICADIGTFFQYSLSDEPRDRETQKALSDAQSKLSDIRKLVDKIKQTFEHKMDFDKLLEIELREMDSAIDEAASKIINLLAKAREKDDKTNLEVNGKIVDACTTLMQCVKVLILKSRVLQQEIVASQKGNASANEFYKRNSQWSDGLISASKSVAKAANYLVEAANNAIESESGKNFELIVAAQEIAACTAQMVIASKVKANRNSQNLTDLTKASRSVTQATGTLVATVKDCNSQLEELNEKELSNLTPSQIKTMEMEIHVKVLETEQALQTQRMKLSAFRREHYKNTDY</sequence>
<dbReference type="InterPro" id="IPR030224">
    <property type="entry name" value="Sla2_fam"/>
</dbReference>
<dbReference type="GO" id="GO:0035615">
    <property type="term" value="F:clathrin adaptor activity"/>
    <property type="evidence" value="ECO:0007669"/>
    <property type="project" value="TreeGrafter"/>
</dbReference>
<dbReference type="AlphaFoldDB" id="A0A3B0JSF0"/>
<dbReference type="EMBL" id="OUUW01000009">
    <property type="protein sequence ID" value="SPP85044.1"/>
    <property type="molecule type" value="Genomic_DNA"/>
</dbReference>
<feature type="domain" description="ENTH" evidence="6">
    <location>
        <begin position="4"/>
        <end position="132"/>
    </location>
</feature>
<dbReference type="SUPFAM" id="SSF109885">
    <property type="entry name" value="I/LWEQ domain"/>
    <property type="match status" value="1"/>
</dbReference>
<dbReference type="CDD" id="cd17006">
    <property type="entry name" value="ANTH_N_HIP1_like"/>
    <property type="match status" value="1"/>
</dbReference>
<keyword evidence="3" id="KW-0963">Cytoplasm</keyword>
<dbReference type="PROSITE" id="PS50945">
    <property type="entry name" value="I_LWEQ"/>
    <property type="match status" value="1"/>
</dbReference>
<protein>
    <submittedName>
        <fullName evidence="8">Blast:Huntingtin-interacting protein 1</fullName>
    </submittedName>
</protein>
<dbReference type="FunFam" id="1.25.40.90:FF:000012">
    <property type="entry name" value="Huntingtin interacting protein 1-related"/>
    <property type="match status" value="1"/>
</dbReference>
<dbReference type="InterPro" id="IPR035964">
    <property type="entry name" value="I/LWEQ_dom_sf"/>
</dbReference>
<accession>A0A3B0JSF0</accession>
<dbReference type="Pfam" id="PF01608">
    <property type="entry name" value="I_LWEQ"/>
    <property type="match status" value="1"/>
</dbReference>
<dbReference type="GO" id="GO:0048268">
    <property type="term" value="P:clathrin coat assembly"/>
    <property type="evidence" value="ECO:0007669"/>
    <property type="project" value="TreeGrafter"/>
</dbReference>
<dbReference type="STRING" id="7266.A0A3B0JSF0"/>
<dbReference type="OMA" id="VCQLFQY"/>
<dbReference type="GO" id="GO:0051015">
    <property type="term" value="F:actin filament binding"/>
    <property type="evidence" value="ECO:0007669"/>
    <property type="project" value="TreeGrafter"/>
</dbReference>
<gene>
    <name evidence="8" type="ORF">DGUA_6G014927</name>
</gene>
<dbReference type="InterPro" id="IPR008942">
    <property type="entry name" value="ENTH_VHS"/>
</dbReference>
<proteinExistence type="inferred from homology"/>
<feature type="coiled-coil region" evidence="5">
    <location>
        <begin position="475"/>
        <end position="770"/>
    </location>
</feature>
<evidence type="ECO:0000259" key="6">
    <source>
        <dbReference type="PROSITE" id="PS50942"/>
    </source>
</evidence>
<dbReference type="InterPro" id="IPR002558">
    <property type="entry name" value="ILWEQ_dom"/>
</dbReference>
<dbReference type="Proteomes" id="UP000268350">
    <property type="component" value="Unassembled WGS sequence"/>
</dbReference>
<dbReference type="InterPro" id="IPR013809">
    <property type="entry name" value="ENTH"/>
</dbReference>
<dbReference type="GO" id="GO:0080025">
    <property type="term" value="F:phosphatidylinositol-3,5-bisphosphate binding"/>
    <property type="evidence" value="ECO:0007669"/>
    <property type="project" value="TreeGrafter"/>
</dbReference>
<comment type="similarity">
    <text evidence="2">Belongs to the SLA2 family.</text>
</comment>
<dbReference type="GO" id="GO:0030864">
    <property type="term" value="C:cortical actin cytoskeleton"/>
    <property type="evidence" value="ECO:0007669"/>
    <property type="project" value="TreeGrafter"/>
</dbReference>
<dbReference type="Pfam" id="PF07651">
    <property type="entry name" value="ANTH"/>
    <property type="match status" value="1"/>
</dbReference>
<evidence type="ECO:0000259" key="7">
    <source>
        <dbReference type="PROSITE" id="PS50945"/>
    </source>
</evidence>
<dbReference type="SMART" id="SM00273">
    <property type="entry name" value="ENTH"/>
    <property type="match status" value="1"/>
</dbReference>
<evidence type="ECO:0000256" key="1">
    <source>
        <dbReference type="ARBA" id="ARBA00004496"/>
    </source>
</evidence>
<dbReference type="PANTHER" id="PTHR10407">
    <property type="entry name" value="HUNTINGTIN INTERACTING PROTEIN 1"/>
    <property type="match status" value="1"/>
</dbReference>
<dbReference type="Gene3D" id="1.20.1410.10">
    <property type="entry name" value="I/LWEQ domain"/>
    <property type="match status" value="1"/>
</dbReference>
<evidence type="ECO:0000256" key="2">
    <source>
        <dbReference type="ARBA" id="ARBA00010135"/>
    </source>
</evidence>
<keyword evidence="9" id="KW-1185">Reference proteome</keyword>
<organism evidence="8 9">
    <name type="scientific">Drosophila guanche</name>
    <name type="common">Fruit fly</name>
    <dbReference type="NCBI Taxonomy" id="7266"/>
    <lineage>
        <taxon>Eukaryota</taxon>
        <taxon>Metazoa</taxon>
        <taxon>Ecdysozoa</taxon>
        <taxon>Arthropoda</taxon>
        <taxon>Hexapoda</taxon>
        <taxon>Insecta</taxon>
        <taxon>Pterygota</taxon>
        <taxon>Neoptera</taxon>
        <taxon>Endopterygota</taxon>
        <taxon>Diptera</taxon>
        <taxon>Brachycera</taxon>
        <taxon>Muscomorpha</taxon>
        <taxon>Ephydroidea</taxon>
        <taxon>Drosophilidae</taxon>
        <taxon>Drosophila</taxon>
        <taxon>Sophophora</taxon>
    </lineage>
</organism>
<dbReference type="SMART" id="SM00307">
    <property type="entry name" value="ILWEQ"/>
    <property type="match status" value="1"/>
</dbReference>
<evidence type="ECO:0000256" key="3">
    <source>
        <dbReference type="ARBA" id="ARBA00022490"/>
    </source>
</evidence>
<evidence type="ECO:0000313" key="9">
    <source>
        <dbReference type="Proteomes" id="UP000268350"/>
    </source>
</evidence>
<dbReference type="OrthoDB" id="8178130at2759"/>
<feature type="domain" description="I/LWEQ" evidence="7">
    <location>
        <begin position="928"/>
        <end position="1170"/>
    </location>
</feature>
<dbReference type="GO" id="GO:0043325">
    <property type="term" value="F:phosphatidylinositol-3,4-bisphosphate binding"/>
    <property type="evidence" value="ECO:0007669"/>
    <property type="project" value="TreeGrafter"/>
</dbReference>
<reference evidence="9" key="1">
    <citation type="submission" date="2018-01" db="EMBL/GenBank/DDBJ databases">
        <authorList>
            <person name="Alioto T."/>
            <person name="Alioto T."/>
        </authorList>
    </citation>
    <scope>NUCLEOTIDE SEQUENCE [LARGE SCALE GENOMIC DNA]</scope>
</reference>
<dbReference type="FunFam" id="1.20.1410.10:FF:000006">
    <property type="entry name" value="Huntingtin interacting protein"/>
    <property type="match status" value="1"/>
</dbReference>
<dbReference type="GO" id="GO:0006897">
    <property type="term" value="P:endocytosis"/>
    <property type="evidence" value="ECO:0007669"/>
    <property type="project" value="InterPro"/>
</dbReference>
<dbReference type="SUPFAM" id="SSF48464">
    <property type="entry name" value="ENTH/VHS domain"/>
    <property type="match status" value="1"/>
</dbReference>